<dbReference type="EMBL" id="VJZD01000368">
    <property type="protein sequence ID" value="MPY37816.1"/>
    <property type="molecule type" value="Genomic_DNA"/>
</dbReference>
<protein>
    <submittedName>
        <fullName evidence="2">Uncharacterized protein</fullName>
    </submittedName>
</protein>
<keyword evidence="3" id="KW-1185">Reference proteome</keyword>
<evidence type="ECO:0000256" key="1">
    <source>
        <dbReference type="SAM" id="MobiDB-lite"/>
    </source>
</evidence>
<name>A0A5N8VT16_9ACTN</name>
<reference evidence="2 3" key="1">
    <citation type="submission" date="2019-07" db="EMBL/GenBank/DDBJ databases">
        <title>New species of Amycolatopsis and Streptomyces.</title>
        <authorList>
            <person name="Duangmal K."/>
            <person name="Teo W.F.A."/>
            <person name="Lipun K."/>
        </authorList>
    </citation>
    <scope>NUCLEOTIDE SEQUENCE [LARGE SCALE GENOMIC DNA]</scope>
    <source>
        <strain evidence="2 3">NBRC 109810</strain>
    </source>
</reference>
<gene>
    <name evidence="2" type="ORF">FNH09_43390</name>
</gene>
<evidence type="ECO:0000313" key="3">
    <source>
        <dbReference type="Proteomes" id="UP000325849"/>
    </source>
</evidence>
<feature type="region of interest" description="Disordered" evidence="1">
    <location>
        <begin position="100"/>
        <end position="123"/>
    </location>
</feature>
<dbReference type="Proteomes" id="UP000325849">
    <property type="component" value="Unassembled WGS sequence"/>
</dbReference>
<organism evidence="2 3">
    <name type="scientific">Streptomyces adustus</name>
    <dbReference type="NCBI Taxonomy" id="1609272"/>
    <lineage>
        <taxon>Bacteria</taxon>
        <taxon>Bacillati</taxon>
        <taxon>Actinomycetota</taxon>
        <taxon>Actinomycetes</taxon>
        <taxon>Kitasatosporales</taxon>
        <taxon>Streptomycetaceae</taxon>
        <taxon>Streptomyces</taxon>
    </lineage>
</organism>
<proteinExistence type="predicted"/>
<comment type="caution">
    <text evidence="2">The sequence shown here is derived from an EMBL/GenBank/DDBJ whole genome shotgun (WGS) entry which is preliminary data.</text>
</comment>
<dbReference type="RefSeq" id="WP_152895372.1">
    <property type="nucleotide sequence ID" value="NZ_VJZD01000368.1"/>
</dbReference>
<dbReference type="AlphaFoldDB" id="A0A5N8VT16"/>
<accession>A0A5N8VT16</accession>
<evidence type="ECO:0000313" key="2">
    <source>
        <dbReference type="EMBL" id="MPY37816.1"/>
    </source>
</evidence>
<sequence length="123" mass="13569">MRGLELDRQAVFHVEELEAVASEAFARHPDLRARIRAVGGRVPDELSRQLTARQTQTLVTRTLLTARRWEQDTAAGAARLAARSTRRGLIVVEEDGSHEYYAAGRPDESGTGPDAIVYRRGGS</sequence>